<dbReference type="Proteomes" id="UP000521075">
    <property type="component" value="Unassembled WGS sequence"/>
</dbReference>
<keyword evidence="1" id="KW-0812">Transmembrane</keyword>
<gene>
    <name evidence="2" type="ORF">HNR14_003994</name>
</gene>
<feature type="transmembrane region" description="Helical" evidence="1">
    <location>
        <begin position="53"/>
        <end position="78"/>
    </location>
</feature>
<name>A0A853DW10_9MICO</name>
<dbReference type="RefSeq" id="WP_179702362.1">
    <property type="nucleotide sequence ID" value="NZ_BAAAHA010000002.1"/>
</dbReference>
<proteinExistence type="predicted"/>
<evidence type="ECO:0000256" key="1">
    <source>
        <dbReference type="SAM" id="Phobius"/>
    </source>
</evidence>
<evidence type="ECO:0000313" key="2">
    <source>
        <dbReference type="EMBL" id="NYK12113.1"/>
    </source>
</evidence>
<keyword evidence="1" id="KW-0472">Membrane</keyword>
<dbReference type="AlphaFoldDB" id="A0A853DW10"/>
<sequence length="103" mass="10737">MLRPKVVLWWGIGLTVASTVLNLVVPAIVYGAWSGGSGANGVDQGLAVTVQTVLQIVTGAMPVLGPALIAASIVMAYLDRLAVRSPQHTFRLGQDEGPRGTSR</sequence>
<accession>A0A853DW10</accession>
<reference evidence="2 3" key="1">
    <citation type="submission" date="2020-07" db="EMBL/GenBank/DDBJ databases">
        <title>Sequencing the genomes of 1000 actinobacteria strains.</title>
        <authorList>
            <person name="Klenk H.-P."/>
        </authorList>
    </citation>
    <scope>NUCLEOTIDE SEQUENCE [LARGE SCALE GENOMIC DNA]</scope>
    <source>
        <strain evidence="2 3">DSM 15166</strain>
    </source>
</reference>
<organism evidence="2 3">
    <name type="scientific">Leifsonia naganoensis</name>
    <dbReference type="NCBI Taxonomy" id="150025"/>
    <lineage>
        <taxon>Bacteria</taxon>
        <taxon>Bacillati</taxon>
        <taxon>Actinomycetota</taxon>
        <taxon>Actinomycetes</taxon>
        <taxon>Micrococcales</taxon>
        <taxon>Microbacteriaceae</taxon>
        <taxon>Leifsonia</taxon>
    </lineage>
</organism>
<feature type="transmembrane region" description="Helical" evidence="1">
    <location>
        <begin position="7"/>
        <end position="33"/>
    </location>
</feature>
<evidence type="ECO:0000313" key="3">
    <source>
        <dbReference type="Proteomes" id="UP000521075"/>
    </source>
</evidence>
<keyword evidence="1" id="KW-1133">Transmembrane helix</keyword>
<protein>
    <submittedName>
        <fullName evidence="2">Uncharacterized protein</fullName>
    </submittedName>
</protein>
<comment type="caution">
    <text evidence="2">The sequence shown here is derived from an EMBL/GenBank/DDBJ whole genome shotgun (WGS) entry which is preliminary data.</text>
</comment>
<dbReference type="EMBL" id="JACCHJ010000001">
    <property type="protein sequence ID" value="NYK12113.1"/>
    <property type="molecule type" value="Genomic_DNA"/>
</dbReference>
<keyword evidence="3" id="KW-1185">Reference proteome</keyword>